<evidence type="ECO:0000256" key="2">
    <source>
        <dbReference type="ARBA" id="ARBA00023242"/>
    </source>
</evidence>
<dbReference type="SMART" id="SM00066">
    <property type="entry name" value="GAL4"/>
    <property type="match status" value="1"/>
</dbReference>
<dbReference type="SUPFAM" id="SSF57701">
    <property type="entry name" value="Zn2/Cys6 DNA-binding domain"/>
    <property type="match status" value="1"/>
</dbReference>
<dbReference type="PANTHER" id="PTHR37534">
    <property type="entry name" value="TRANSCRIPTIONAL ACTIVATOR PROTEIN UGA3"/>
    <property type="match status" value="1"/>
</dbReference>
<dbReference type="GO" id="GO:0008270">
    <property type="term" value="F:zinc ion binding"/>
    <property type="evidence" value="ECO:0007669"/>
    <property type="project" value="InterPro"/>
</dbReference>
<evidence type="ECO:0000313" key="5">
    <source>
        <dbReference type="Proteomes" id="UP000663861"/>
    </source>
</evidence>
<dbReference type="GO" id="GO:0000981">
    <property type="term" value="F:DNA-binding transcription factor activity, RNA polymerase II-specific"/>
    <property type="evidence" value="ECO:0007669"/>
    <property type="project" value="InterPro"/>
</dbReference>
<dbReference type="Pfam" id="PF00172">
    <property type="entry name" value="Zn_clus"/>
    <property type="match status" value="1"/>
</dbReference>
<dbReference type="OrthoDB" id="289038at2759"/>
<gene>
    <name evidence="4" type="ORF">RDB_LOCUS65939</name>
</gene>
<dbReference type="CDD" id="cd00067">
    <property type="entry name" value="GAL4"/>
    <property type="match status" value="1"/>
</dbReference>
<reference evidence="4" key="1">
    <citation type="submission" date="2021-01" db="EMBL/GenBank/DDBJ databases">
        <authorList>
            <person name="Kaushik A."/>
        </authorList>
    </citation>
    <scope>NUCLEOTIDE SEQUENCE</scope>
    <source>
        <strain evidence="4">AG4-RS23</strain>
    </source>
</reference>
<name>A0A8H3BKB7_9AGAM</name>
<dbReference type="GO" id="GO:0005634">
    <property type="term" value="C:nucleus"/>
    <property type="evidence" value="ECO:0007669"/>
    <property type="project" value="UniProtKB-SubCell"/>
</dbReference>
<dbReference type="InterPro" id="IPR036864">
    <property type="entry name" value="Zn2-C6_fun-type_DNA-bd_sf"/>
</dbReference>
<comment type="subcellular location">
    <subcellularLocation>
        <location evidence="1">Nucleus</location>
    </subcellularLocation>
</comment>
<keyword evidence="2" id="KW-0539">Nucleus</keyword>
<evidence type="ECO:0000313" key="4">
    <source>
        <dbReference type="EMBL" id="CAE6458998.1"/>
    </source>
</evidence>
<comment type="caution">
    <text evidence="4">The sequence shown here is derived from an EMBL/GenBank/DDBJ whole genome shotgun (WGS) entry which is preliminary data.</text>
</comment>
<dbReference type="AlphaFoldDB" id="A0A8H3BKB7"/>
<dbReference type="Pfam" id="PF11951">
    <property type="entry name" value="Fungal_trans_2"/>
    <property type="match status" value="1"/>
</dbReference>
<dbReference type="InterPro" id="IPR021858">
    <property type="entry name" value="Fun_TF"/>
</dbReference>
<organism evidence="4 5">
    <name type="scientific">Rhizoctonia solani</name>
    <dbReference type="NCBI Taxonomy" id="456999"/>
    <lineage>
        <taxon>Eukaryota</taxon>
        <taxon>Fungi</taxon>
        <taxon>Dikarya</taxon>
        <taxon>Basidiomycota</taxon>
        <taxon>Agaricomycotina</taxon>
        <taxon>Agaricomycetes</taxon>
        <taxon>Cantharellales</taxon>
        <taxon>Ceratobasidiaceae</taxon>
        <taxon>Rhizoctonia</taxon>
    </lineage>
</organism>
<accession>A0A8H3BKB7</accession>
<protein>
    <recommendedName>
        <fullName evidence="3">Zn(2)-C6 fungal-type domain-containing protein</fullName>
    </recommendedName>
</protein>
<dbReference type="InterPro" id="IPR001138">
    <property type="entry name" value="Zn2Cys6_DnaBD"/>
</dbReference>
<proteinExistence type="predicted"/>
<dbReference type="PANTHER" id="PTHR37534:SF46">
    <property type="entry name" value="ZN(II)2CYS6 TRANSCRIPTION FACTOR (EUROFUNG)"/>
    <property type="match status" value="1"/>
</dbReference>
<feature type="domain" description="Zn(2)-C6 fungal-type" evidence="3">
    <location>
        <begin position="11"/>
        <end position="41"/>
    </location>
</feature>
<evidence type="ECO:0000259" key="3">
    <source>
        <dbReference type="PROSITE" id="PS50048"/>
    </source>
</evidence>
<dbReference type="PROSITE" id="PS50048">
    <property type="entry name" value="ZN2_CY6_FUNGAL_2"/>
    <property type="match status" value="1"/>
</dbReference>
<dbReference type="EMBL" id="CAJMWY010001109">
    <property type="protein sequence ID" value="CAE6458998.1"/>
    <property type="molecule type" value="Genomic_DNA"/>
</dbReference>
<dbReference type="Gene3D" id="4.10.240.10">
    <property type="entry name" value="Zn(2)-C6 fungal-type DNA-binding domain"/>
    <property type="match status" value="1"/>
</dbReference>
<evidence type="ECO:0000256" key="1">
    <source>
        <dbReference type="ARBA" id="ARBA00004123"/>
    </source>
</evidence>
<dbReference type="Proteomes" id="UP000663861">
    <property type="component" value="Unassembled WGS sequence"/>
</dbReference>
<sequence length="592" mass="66072">MRPTKERSRGGCLPCLQKRKKCDETKPTCTRCSHGGSHCVWRSSLPRPVHKSKASVISLQPPTQYRSSTILTSSHDASISAAAESVPESGRTQLVPNDTYGLVPDSGTENLVNLVGDECALASGLCHTSGPQPIFGASRQSDTPHHTQRHASLEVSDLVLDLVEYASPNRTANFLDEDEEEVIKTLEWIPEALGVFGPYLPCTDQINWLSALSSYFTFSTRYVYESSNLLEATRTLSASYGWVNSARLGLLGTAVLFHSYTDPLAPHSILRERSKQLIDAATASIQFEMAQPSMPLSAVFAGISMILVYHYYSGDLSAYVRCIEAAAPMVKALIGPGPVEFHRLRGAETIDIRSFVWCDIFTAIAAFVWCDIFTAIAASRPTRLTYDCNVETLLRKNQEAPNSVDVNMDLGLEWMCGLPDAMLMLIIQIVNLRHSPLSQTERLIHAARIEKALRDWKVWLSRTTNSIMRVQRMGAQEIWRYFAILYLYQAIHQASPSLEVVQESVRQIFKLGSMLRPGHNPDCLLTVPYFVAGTFAVSVKHRQFFRRRLLGCGIETYGKTLAKALEELWQKSFDTGKHNDWTTRSSPVIIFS</sequence>